<name>A0A2S5KQD4_9PROT</name>
<sequence>MAIDRIDWHSGANDFPNDLTPEAGGTHIGMFIAWVLNNNLEGKLHQTDSVESVAKVKSREMTGTEFLIKECDEKFWEDDLNPEGLEFAKHYYESNAYYGDYEAALVTSEPTLYHVQDTWENYDKLSTYIDAAFNKWRKSKNKKWWQFWQ</sequence>
<evidence type="ECO:0000313" key="2">
    <source>
        <dbReference type="EMBL" id="PPC76968.1"/>
    </source>
</evidence>
<dbReference type="OrthoDB" id="4827574at2"/>
<comment type="caution">
    <text evidence="2">The sequence shown here is derived from an EMBL/GenBank/DDBJ whole genome shotgun (WGS) entry which is preliminary data.</text>
</comment>
<dbReference type="InterPro" id="IPR057154">
    <property type="entry name" value="DUF7832"/>
</dbReference>
<proteinExistence type="predicted"/>
<accession>A0A2S5KQD4</accession>
<reference evidence="2 3" key="1">
    <citation type="submission" date="2018-02" db="EMBL/GenBank/DDBJ databases">
        <title>novel marine gammaproteobacteria from coastal saline agro ecosystem.</title>
        <authorList>
            <person name="Krishnan R."/>
            <person name="Ramesh Kumar N."/>
        </authorList>
    </citation>
    <scope>NUCLEOTIDE SEQUENCE [LARGE SCALE GENOMIC DNA]</scope>
    <source>
        <strain evidence="2 3">228</strain>
    </source>
</reference>
<organism evidence="2 3">
    <name type="scientific">Proteobacteria bacterium 228</name>
    <dbReference type="NCBI Taxonomy" id="2083153"/>
    <lineage>
        <taxon>Bacteria</taxon>
        <taxon>Pseudomonadati</taxon>
        <taxon>Pseudomonadota</taxon>
    </lineage>
</organism>
<evidence type="ECO:0000259" key="1">
    <source>
        <dbReference type="Pfam" id="PF25191"/>
    </source>
</evidence>
<protein>
    <recommendedName>
        <fullName evidence="1">DUF7832 domain-containing protein</fullName>
    </recommendedName>
</protein>
<feature type="domain" description="DUF7832" evidence="1">
    <location>
        <begin position="3"/>
        <end position="115"/>
    </location>
</feature>
<dbReference type="EMBL" id="PRLP01000036">
    <property type="protein sequence ID" value="PPC76968.1"/>
    <property type="molecule type" value="Genomic_DNA"/>
</dbReference>
<dbReference type="Pfam" id="PF25191">
    <property type="entry name" value="DUF7832"/>
    <property type="match status" value="1"/>
</dbReference>
<dbReference type="AlphaFoldDB" id="A0A2S5KQD4"/>
<gene>
    <name evidence="2" type="ORF">C4K68_12700</name>
</gene>
<evidence type="ECO:0000313" key="3">
    <source>
        <dbReference type="Proteomes" id="UP000238196"/>
    </source>
</evidence>
<dbReference type="Proteomes" id="UP000238196">
    <property type="component" value="Unassembled WGS sequence"/>
</dbReference>